<proteinExistence type="predicted"/>
<dbReference type="AlphaFoldDB" id="A0A9J6QBX7"/>
<dbReference type="NCBIfam" id="NF007592">
    <property type="entry name" value="PRK10234.1"/>
    <property type="match status" value="1"/>
</dbReference>
<dbReference type="RefSeq" id="WP_271267055.1">
    <property type="nucleotide sequence ID" value="NZ_JAMGZJ010000071.1"/>
</dbReference>
<evidence type="ECO:0000313" key="1">
    <source>
        <dbReference type="EMBL" id="MCU6668473.1"/>
    </source>
</evidence>
<dbReference type="Proteomes" id="UP001061282">
    <property type="component" value="Unassembled WGS sequence"/>
</dbReference>
<gene>
    <name evidence="1" type="primary">gutM</name>
    <name evidence="1" type="ORF">M8013_06885</name>
</gene>
<accession>A0A9J6QBX7</accession>
<sequence>MVTTLITVAVIAWLCQLVLGGWQIHRFNRAFDALCQRGRVGVGRSGGRFKPRVVIAIALDDNNRVCDSLMMRGLTVFARPMKIAALNGLPLQELEPGVIFPHDSLCQNALSLALKLKHG</sequence>
<dbReference type="InterPro" id="IPR009693">
    <property type="entry name" value="Glucitol_operon_activator"/>
</dbReference>
<name>A0A9J6QBX7_9ENTR</name>
<dbReference type="Pfam" id="PF06923">
    <property type="entry name" value="GutM"/>
    <property type="match status" value="1"/>
</dbReference>
<keyword evidence="2" id="KW-1185">Reference proteome</keyword>
<evidence type="ECO:0000313" key="2">
    <source>
        <dbReference type="Proteomes" id="UP001061282"/>
    </source>
</evidence>
<protein>
    <submittedName>
        <fullName evidence="1">Transcriptional regulator GutM</fullName>
    </submittedName>
</protein>
<comment type="caution">
    <text evidence="1">The sequence shown here is derived from an EMBL/GenBank/DDBJ whole genome shotgun (WGS) entry which is preliminary data.</text>
</comment>
<dbReference type="PIRSF" id="PIRSF011474">
    <property type="entry name" value="Glucitol_operon_activator"/>
    <property type="match status" value="1"/>
</dbReference>
<reference evidence="1" key="1">
    <citation type="submission" date="2022-05" db="EMBL/GenBank/DDBJ databases">
        <title>Description of a novel species of Leclercia; Leclercia tamurae and the Proposal for a Novel Genus Silvania gen. nov. Containing Two Novel Species Silvania hatchlandensis sp. nov. and Silvania confinis sp. nov. Isolated from the Rhizosphere of Oak.</title>
        <authorList>
            <person name="Maddock D.W."/>
            <person name="Brady C.L."/>
            <person name="Denman S."/>
            <person name="Arnold D."/>
        </authorList>
    </citation>
    <scope>NUCLEOTIDE SEQUENCE</scope>
    <source>
        <strain evidence="1">H4N4</strain>
    </source>
</reference>
<organism evidence="1 2">
    <name type="scientific">Silvania confinis</name>
    <dbReference type="NCBI Taxonomy" id="2926470"/>
    <lineage>
        <taxon>Bacteria</taxon>
        <taxon>Pseudomonadati</taxon>
        <taxon>Pseudomonadota</taxon>
        <taxon>Gammaproteobacteria</taxon>
        <taxon>Enterobacterales</taxon>
        <taxon>Enterobacteriaceae</taxon>
        <taxon>Silvania</taxon>
    </lineage>
</organism>
<dbReference type="EMBL" id="JAMGZJ010000071">
    <property type="protein sequence ID" value="MCU6668473.1"/>
    <property type="molecule type" value="Genomic_DNA"/>
</dbReference>